<reference evidence="2" key="1">
    <citation type="journal article" date="2021" name="Int. J. Syst. Evol. Microbiol.">
        <title>Actinocatenispora comari sp. nov., an endophytic actinomycete isolated from aerial parts of Comarum salesowianum.</title>
        <authorList>
            <person name="Oyunbileg N."/>
            <person name="Iizaka Y."/>
            <person name="Hamada M."/>
            <person name="Davaapurev B.O."/>
            <person name="Fukumoto A."/>
            <person name="Tsetseg B."/>
            <person name="Kato F."/>
            <person name="Tamura T."/>
            <person name="Batkhuu J."/>
            <person name="Anzai Y."/>
        </authorList>
    </citation>
    <scope>NUCLEOTIDE SEQUENCE [LARGE SCALE GENOMIC DNA]</scope>
    <source>
        <strain evidence="2">NUM-2625</strain>
    </source>
</reference>
<dbReference type="InterPro" id="IPR003719">
    <property type="entry name" value="Phenazine_PhzF-like"/>
</dbReference>
<keyword evidence="2" id="KW-1185">Reference proteome</keyword>
<dbReference type="Gene3D" id="3.10.310.10">
    <property type="entry name" value="Diaminopimelate Epimerase, Chain A, domain 1"/>
    <property type="match status" value="1"/>
</dbReference>
<protein>
    <recommendedName>
        <fullName evidence="3">PhzF family phenazine biosynthesis protein</fullName>
    </recommendedName>
</protein>
<name>A0A8J4A6A8_9ACTN</name>
<evidence type="ECO:0000313" key="1">
    <source>
        <dbReference type="EMBL" id="GIL25063.1"/>
    </source>
</evidence>
<evidence type="ECO:0000313" key="2">
    <source>
        <dbReference type="Proteomes" id="UP000614996"/>
    </source>
</evidence>
<accession>A0A8J4A6A8</accession>
<dbReference type="AlphaFoldDB" id="A0A8J4A6A8"/>
<dbReference type="Pfam" id="PF02567">
    <property type="entry name" value="PhzC-PhzF"/>
    <property type="match status" value="1"/>
</dbReference>
<sequence length="202" mass="21395">MSRTALSELNDRQHTGGRTFDTIAIRRPAGIEVWFDQGLVALRHPAPDERATIIAALRLTAGDLHPTNAPRIAAPGAPRMLVAVHDRSALLRVRPHLDELKAACQRYGLLGCFVYVPPVGDRPGAARMFAPAIGVDEDVANANSTGCLAAHLLDTAGAQTVAIEVEQGDSLGRPASVLASARRGPEGITTRVGGLAVIRDRH</sequence>
<dbReference type="Proteomes" id="UP000614996">
    <property type="component" value="Unassembled WGS sequence"/>
</dbReference>
<gene>
    <name evidence="1" type="ORF">NUM_03180</name>
</gene>
<comment type="caution">
    <text evidence="1">The sequence shown here is derived from an EMBL/GenBank/DDBJ whole genome shotgun (WGS) entry which is preliminary data.</text>
</comment>
<proteinExistence type="predicted"/>
<organism evidence="1 2">
    <name type="scientific">Actinocatenispora comari</name>
    <dbReference type="NCBI Taxonomy" id="2807577"/>
    <lineage>
        <taxon>Bacteria</taxon>
        <taxon>Bacillati</taxon>
        <taxon>Actinomycetota</taxon>
        <taxon>Actinomycetes</taxon>
        <taxon>Micromonosporales</taxon>
        <taxon>Micromonosporaceae</taxon>
        <taxon>Actinocatenispora</taxon>
    </lineage>
</organism>
<dbReference type="GO" id="GO:0003824">
    <property type="term" value="F:catalytic activity"/>
    <property type="evidence" value="ECO:0007669"/>
    <property type="project" value="InterPro"/>
</dbReference>
<evidence type="ECO:0008006" key="3">
    <source>
        <dbReference type="Google" id="ProtNLM"/>
    </source>
</evidence>
<dbReference type="SUPFAM" id="SSF54506">
    <property type="entry name" value="Diaminopimelate epimerase-like"/>
    <property type="match status" value="1"/>
</dbReference>
<dbReference type="EMBL" id="BOPO01000003">
    <property type="protein sequence ID" value="GIL25063.1"/>
    <property type="molecule type" value="Genomic_DNA"/>
</dbReference>